<organism evidence="1 2">
    <name type="scientific">Leekyejoonella antrihumi</name>
    <dbReference type="NCBI Taxonomy" id="1660198"/>
    <lineage>
        <taxon>Bacteria</taxon>
        <taxon>Bacillati</taxon>
        <taxon>Actinomycetota</taxon>
        <taxon>Actinomycetes</taxon>
        <taxon>Micrococcales</taxon>
        <taxon>Dermacoccaceae</taxon>
        <taxon>Leekyejoonella</taxon>
    </lineage>
</organism>
<dbReference type="Gene3D" id="3.40.960.10">
    <property type="entry name" value="VSR Endonuclease"/>
    <property type="match status" value="1"/>
</dbReference>
<dbReference type="EMBL" id="VCQV01000010">
    <property type="protein sequence ID" value="TWP36683.1"/>
    <property type="molecule type" value="Genomic_DNA"/>
</dbReference>
<reference evidence="1 2" key="2">
    <citation type="submission" date="2019-08" db="EMBL/GenBank/DDBJ databases">
        <title>Jejuicoccus antrihumi gen. nov., sp. nov., a new member of the family Dermacoccaceae isolated from a cave.</title>
        <authorList>
            <person name="Schumann P."/>
            <person name="Kim I.S."/>
        </authorList>
    </citation>
    <scope>NUCLEOTIDE SEQUENCE [LARGE SCALE GENOMIC DNA]</scope>
    <source>
        <strain evidence="1 2">C5-26</strain>
    </source>
</reference>
<protein>
    <recommendedName>
        <fullName evidence="3">DUF559 domain-containing protein</fullName>
    </recommendedName>
</protein>
<comment type="caution">
    <text evidence="1">The sequence shown here is derived from an EMBL/GenBank/DDBJ whole genome shotgun (WGS) entry which is preliminary data.</text>
</comment>
<dbReference type="OrthoDB" id="5517693at2"/>
<dbReference type="SUPFAM" id="SSF52980">
    <property type="entry name" value="Restriction endonuclease-like"/>
    <property type="match status" value="1"/>
</dbReference>
<dbReference type="Proteomes" id="UP000320244">
    <property type="component" value="Unassembled WGS sequence"/>
</dbReference>
<gene>
    <name evidence="1" type="ORF">FGL98_09525</name>
</gene>
<evidence type="ECO:0000313" key="1">
    <source>
        <dbReference type="EMBL" id="TWP36683.1"/>
    </source>
</evidence>
<sequence length="251" mass="28582">MVLPQHHVICDRTAAWIHGIDTYDLPGQASSLRLETVALRGRTRTRRDGCIGAVRDLAPDDVVVVGGVMVTTPVRTALDLSCKLKPMSALAAVEAYLHAEVVTKEQLLAQLPRYKGRRGIRLARQVVELADSRVESTGESFTRMVIYRSGLPMPESQVWVFRDEGHDIRLDHAYKGLKIAVEYDGEEFHGADRREADDARREWLRNHGWYVIVVRKHQLSGVNAQAWIDELRGEIIERSRSAERYSRFARW</sequence>
<evidence type="ECO:0008006" key="3">
    <source>
        <dbReference type="Google" id="ProtNLM"/>
    </source>
</evidence>
<evidence type="ECO:0000313" key="2">
    <source>
        <dbReference type="Proteomes" id="UP000320244"/>
    </source>
</evidence>
<keyword evidence="2" id="KW-1185">Reference proteome</keyword>
<dbReference type="RefSeq" id="WP_146316524.1">
    <property type="nucleotide sequence ID" value="NZ_VCQV01000010.1"/>
</dbReference>
<dbReference type="AlphaFoldDB" id="A0A563E355"/>
<name>A0A563E355_9MICO</name>
<accession>A0A563E355</accession>
<reference evidence="1 2" key="1">
    <citation type="submission" date="2019-05" db="EMBL/GenBank/DDBJ databases">
        <authorList>
            <person name="Lee S.D."/>
        </authorList>
    </citation>
    <scope>NUCLEOTIDE SEQUENCE [LARGE SCALE GENOMIC DNA]</scope>
    <source>
        <strain evidence="1 2">C5-26</strain>
    </source>
</reference>
<proteinExistence type="predicted"/>
<dbReference type="InterPro" id="IPR011335">
    <property type="entry name" value="Restrct_endonuc-II-like"/>
</dbReference>